<feature type="non-terminal residue" evidence="6">
    <location>
        <position position="136"/>
    </location>
</feature>
<dbReference type="InterPro" id="IPR033248">
    <property type="entry name" value="Transketolase_C"/>
</dbReference>
<proteinExistence type="predicted"/>
<reference evidence="6" key="1">
    <citation type="submission" date="2020-07" db="EMBL/GenBank/DDBJ databases">
        <title>Huge and variable diversity of episymbiotic CPR bacteria and DPANN archaea in groundwater ecosystems.</title>
        <authorList>
            <person name="He C.Y."/>
            <person name="Keren R."/>
            <person name="Whittaker M."/>
            <person name="Farag I.F."/>
            <person name="Doudna J."/>
            <person name="Cate J.H.D."/>
            <person name="Banfield J.F."/>
        </authorList>
    </citation>
    <scope>NUCLEOTIDE SEQUENCE</scope>
    <source>
        <strain evidence="6">NC_groundwater_1860_Pr3_B-0.1um_51_7</strain>
    </source>
</reference>
<protein>
    <recommendedName>
        <fullName evidence="5">Transketolase C-terminal domain-containing protein</fullName>
    </recommendedName>
</protein>
<dbReference type="InterPro" id="IPR005477">
    <property type="entry name" value="Dxylulose-5-P_synthase"/>
</dbReference>
<dbReference type="Proteomes" id="UP000808761">
    <property type="component" value="Unassembled WGS sequence"/>
</dbReference>
<dbReference type="GO" id="GO:0005829">
    <property type="term" value="C:cytosol"/>
    <property type="evidence" value="ECO:0007669"/>
    <property type="project" value="TreeGrafter"/>
</dbReference>
<evidence type="ECO:0000259" key="5">
    <source>
        <dbReference type="Pfam" id="PF02780"/>
    </source>
</evidence>
<dbReference type="EMBL" id="JACRKR010000163">
    <property type="protein sequence ID" value="MBI5079025.1"/>
    <property type="molecule type" value="Genomic_DNA"/>
</dbReference>
<dbReference type="GO" id="GO:0008661">
    <property type="term" value="F:1-deoxy-D-xylulose-5-phosphate synthase activity"/>
    <property type="evidence" value="ECO:0007669"/>
    <property type="project" value="InterPro"/>
</dbReference>
<dbReference type="InterPro" id="IPR009014">
    <property type="entry name" value="Transketo_C/PFOR_II"/>
</dbReference>
<dbReference type="GO" id="GO:0019288">
    <property type="term" value="P:isopentenyl diphosphate biosynthetic process, methylerythritol 4-phosphate pathway"/>
    <property type="evidence" value="ECO:0007669"/>
    <property type="project" value="TreeGrafter"/>
</dbReference>
<dbReference type="PANTHER" id="PTHR43322:SF5">
    <property type="entry name" value="1-DEOXY-D-XYLULOSE-5-PHOSPHATE SYNTHASE, CHLOROPLASTIC"/>
    <property type="match status" value="1"/>
</dbReference>
<dbReference type="PANTHER" id="PTHR43322">
    <property type="entry name" value="1-D-DEOXYXYLULOSE 5-PHOSPHATE SYNTHASE-RELATED"/>
    <property type="match status" value="1"/>
</dbReference>
<keyword evidence="3" id="KW-0808">Transferase</keyword>
<keyword evidence="4" id="KW-0786">Thiamine pyrophosphate</keyword>
<dbReference type="SUPFAM" id="SSF52922">
    <property type="entry name" value="TK C-terminal domain-like"/>
    <property type="match status" value="1"/>
</dbReference>
<dbReference type="Gene3D" id="3.40.50.920">
    <property type="match status" value="1"/>
</dbReference>
<evidence type="ECO:0000256" key="2">
    <source>
        <dbReference type="ARBA" id="ARBA00011738"/>
    </source>
</evidence>
<evidence type="ECO:0000313" key="7">
    <source>
        <dbReference type="Proteomes" id="UP000808761"/>
    </source>
</evidence>
<gene>
    <name evidence="6" type="ORF">HZB08_03290</name>
</gene>
<evidence type="ECO:0000313" key="6">
    <source>
        <dbReference type="EMBL" id="MBI5079025.1"/>
    </source>
</evidence>
<comment type="subunit">
    <text evidence="2">Homodimer.</text>
</comment>
<evidence type="ECO:0000256" key="4">
    <source>
        <dbReference type="ARBA" id="ARBA00023052"/>
    </source>
</evidence>
<comment type="cofactor">
    <cofactor evidence="1">
        <name>Mg(2+)</name>
        <dbReference type="ChEBI" id="CHEBI:18420"/>
    </cofactor>
</comment>
<feature type="domain" description="Transketolase C-terminal" evidence="5">
    <location>
        <begin position="66"/>
        <end position="135"/>
    </location>
</feature>
<sequence>MLYTAVNCSGPVAVRYPRGSGSGADLSEKPEVLEMGRGEVVYKSSRFTGSRIIISNTESGQVPSSKSQVRNPKSEQCIIAVGSMVYPAVEAAKLLEKEGVVSTVINARFVKPLDRALIVNGAKEAERVVTVEEGVL</sequence>
<accession>A0A9D6YXY4</accession>
<evidence type="ECO:0000256" key="1">
    <source>
        <dbReference type="ARBA" id="ARBA00001946"/>
    </source>
</evidence>
<organism evidence="6 7">
    <name type="scientific">Candidatus Saganbacteria bacterium</name>
    <dbReference type="NCBI Taxonomy" id="2575572"/>
    <lineage>
        <taxon>Bacteria</taxon>
        <taxon>Bacillati</taxon>
        <taxon>Saganbacteria</taxon>
    </lineage>
</organism>
<comment type="caution">
    <text evidence="6">The sequence shown here is derived from an EMBL/GenBank/DDBJ whole genome shotgun (WGS) entry which is preliminary data.</text>
</comment>
<dbReference type="Pfam" id="PF02780">
    <property type="entry name" value="Transketolase_C"/>
    <property type="match status" value="1"/>
</dbReference>
<dbReference type="AlphaFoldDB" id="A0A9D6YXY4"/>
<dbReference type="GO" id="GO:0016114">
    <property type="term" value="P:terpenoid biosynthetic process"/>
    <property type="evidence" value="ECO:0007669"/>
    <property type="project" value="InterPro"/>
</dbReference>
<name>A0A9D6YXY4_UNCSA</name>
<evidence type="ECO:0000256" key="3">
    <source>
        <dbReference type="ARBA" id="ARBA00022679"/>
    </source>
</evidence>